<dbReference type="Gene3D" id="3.90.660.20">
    <property type="entry name" value="Protoporphyrinogen oxidase, mitochondrial, domain 2"/>
    <property type="match status" value="1"/>
</dbReference>
<dbReference type="SUPFAM" id="SSF51905">
    <property type="entry name" value="FAD/NAD(P)-binding domain"/>
    <property type="match status" value="1"/>
</dbReference>
<accession>A0A7H1PV88</accession>
<dbReference type="InterPro" id="IPR050464">
    <property type="entry name" value="Zeta_carotene_desat/Oxidored"/>
</dbReference>
<dbReference type="InterPro" id="IPR036188">
    <property type="entry name" value="FAD/NAD-bd_sf"/>
</dbReference>
<proteinExistence type="predicted"/>
<dbReference type="Gene3D" id="3.50.50.60">
    <property type="entry name" value="FAD/NAD(P)-binding domain"/>
    <property type="match status" value="1"/>
</dbReference>
<protein>
    <submittedName>
        <fullName evidence="1">NAD(P)-binding Rossmann-like domain protein</fullName>
    </submittedName>
</protein>
<gene>
    <name evidence="1" type="ORF">HEP81_01639</name>
</gene>
<dbReference type="Proteomes" id="UP000516422">
    <property type="component" value="Chromosome"/>
</dbReference>
<evidence type="ECO:0000313" key="2">
    <source>
        <dbReference type="Proteomes" id="UP000516422"/>
    </source>
</evidence>
<dbReference type="GO" id="GO:0016491">
    <property type="term" value="F:oxidoreductase activity"/>
    <property type="evidence" value="ECO:0007669"/>
    <property type="project" value="TreeGrafter"/>
</dbReference>
<name>A0A7H1PV88_9ACTN</name>
<dbReference type="KEGG" id="sgf:HEP81_01639"/>
<dbReference type="Gene3D" id="1.10.3110.10">
    <property type="entry name" value="protoporphyrinogen ix oxidase, domain 3"/>
    <property type="match status" value="1"/>
</dbReference>
<dbReference type="Pfam" id="PF13450">
    <property type="entry name" value="NAD_binding_8"/>
    <property type="match status" value="1"/>
</dbReference>
<dbReference type="PANTHER" id="PTHR42923">
    <property type="entry name" value="PROTOPORPHYRINOGEN OXIDASE"/>
    <property type="match status" value="1"/>
</dbReference>
<reference evidence="1 2" key="1">
    <citation type="submission" date="2020-04" db="EMBL/GenBank/DDBJ databases">
        <title>Characterization and engineering of Streptomyces griseofuscus DSM40191 as a potential heterologous host for expression of BGCs.</title>
        <authorList>
            <person name="Gren T."/>
            <person name="Whitford C.M."/>
            <person name="Mohite O.S."/>
            <person name="Joergensen T.S."/>
            <person name="Nielsen J.B."/>
            <person name="Lee S.Y."/>
            <person name="Weber T."/>
        </authorList>
    </citation>
    <scope>NUCLEOTIDE SEQUENCE [LARGE SCALE GENOMIC DNA]</scope>
    <source>
        <strain evidence="1 2">DSM 40191</strain>
    </source>
</reference>
<evidence type="ECO:0000313" key="1">
    <source>
        <dbReference type="EMBL" id="QNT91968.1"/>
    </source>
</evidence>
<organism evidence="1 2">
    <name type="scientific">Streptomyces griseofuscus</name>
    <dbReference type="NCBI Taxonomy" id="146922"/>
    <lineage>
        <taxon>Bacteria</taxon>
        <taxon>Bacillati</taxon>
        <taxon>Actinomycetota</taxon>
        <taxon>Actinomycetes</taxon>
        <taxon>Kitasatosporales</taxon>
        <taxon>Streptomycetaceae</taxon>
        <taxon>Streptomyces</taxon>
    </lineage>
</organism>
<sequence>MTAVRVGIAGGGIAGLTLAWLLAEDHEVLVLEEQPRLGGNAESVRTTLHGKTYVIDLGVRETPLEASPVWRHMAAAAGIPAEDLVETTSSRVVFREHERSALWVSADPTDMTRPVTPDGQTDQAMARLAQQSARWQEQGASWDLTLDEALNDWLPRSFPAQRLLCALPASLYGCTLDEARQLSARAVGATLTPPDGVPRTTYLRSGAASLIHGLAAGFSRSVRMRLSTGLRTVRQAGAGFELVDGAGAVHRVDALALALPADRALAVLSGLVGTGAWQTALGCIAYRNVTYALHRDPYGMPENRRLWSASNTTVDEYRSQTTTWYGPSLGVDLFVSQVDHRSAPPREQLARSSFRATLPTPAACRARQRLGEIEAGQRLLFLGHCTTPVETQEAAMRSAMAVAHHLAPRGARLRRLRNHVEAINDGS</sequence>
<dbReference type="AlphaFoldDB" id="A0A7H1PV88"/>
<dbReference type="EMBL" id="CP051006">
    <property type="protein sequence ID" value="QNT91968.1"/>
    <property type="molecule type" value="Genomic_DNA"/>
</dbReference>